<protein>
    <submittedName>
        <fullName evidence="2">Uncharacterized protein</fullName>
    </submittedName>
</protein>
<evidence type="ECO:0000313" key="1">
    <source>
        <dbReference type="Proteomes" id="UP000887565"/>
    </source>
</evidence>
<organism evidence="1 2">
    <name type="scientific">Romanomermis culicivorax</name>
    <name type="common">Nematode worm</name>
    <dbReference type="NCBI Taxonomy" id="13658"/>
    <lineage>
        <taxon>Eukaryota</taxon>
        <taxon>Metazoa</taxon>
        <taxon>Ecdysozoa</taxon>
        <taxon>Nematoda</taxon>
        <taxon>Enoplea</taxon>
        <taxon>Dorylaimia</taxon>
        <taxon>Mermithida</taxon>
        <taxon>Mermithoidea</taxon>
        <taxon>Mermithidae</taxon>
        <taxon>Romanomermis</taxon>
    </lineage>
</organism>
<dbReference type="WBParaSite" id="nRc.2.0.1.t38137-RA">
    <property type="protein sequence ID" value="nRc.2.0.1.t38137-RA"/>
    <property type="gene ID" value="nRc.2.0.1.g38137"/>
</dbReference>
<sequence length="154" mass="16462">KVTIFVFALGGLKPASFKAKTRNSYCLYSIKFGTLKIDWGTGVGLHFCQTSMPFSRFSQVKLTKSSPIIVTFGAPGASGLPNGNRATVGSSLVNAGPMPLSLTAETLNSFLLDGPVGGPGRPVTFMYQLQEAKPDSLLTLNYVFTSPVRIKILQ</sequence>
<accession>A0A915KHC9</accession>
<keyword evidence="1" id="KW-1185">Reference proteome</keyword>
<dbReference type="AlphaFoldDB" id="A0A915KHC9"/>
<proteinExistence type="predicted"/>
<evidence type="ECO:0000313" key="2">
    <source>
        <dbReference type="WBParaSite" id="nRc.2.0.1.t38137-RA"/>
    </source>
</evidence>
<name>A0A915KHC9_ROMCU</name>
<dbReference type="Proteomes" id="UP000887565">
    <property type="component" value="Unplaced"/>
</dbReference>
<reference evidence="2" key="1">
    <citation type="submission" date="2022-11" db="UniProtKB">
        <authorList>
            <consortium name="WormBaseParasite"/>
        </authorList>
    </citation>
    <scope>IDENTIFICATION</scope>
</reference>